<evidence type="ECO:0000256" key="1">
    <source>
        <dbReference type="SAM" id="Phobius"/>
    </source>
</evidence>
<feature type="transmembrane region" description="Helical" evidence="1">
    <location>
        <begin position="89"/>
        <end position="113"/>
    </location>
</feature>
<protein>
    <submittedName>
        <fullName evidence="2">Uncharacterized protein</fullName>
    </submittedName>
</protein>
<feature type="transmembrane region" description="Helical" evidence="1">
    <location>
        <begin position="16"/>
        <end position="36"/>
    </location>
</feature>
<gene>
    <name evidence="2" type="ORF">SAMN05216278_1917</name>
</gene>
<dbReference type="EMBL" id="FNKQ01000002">
    <property type="protein sequence ID" value="SDQ54559.1"/>
    <property type="molecule type" value="Genomic_DNA"/>
</dbReference>
<proteinExistence type="predicted"/>
<keyword evidence="1" id="KW-0472">Membrane</keyword>
<name>A0A1H1BRN1_9EURY</name>
<organism evidence="2 3">
    <name type="scientific">Halopelagius longus</name>
    <dbReference type="NCBI Taxonomy" id="1236180"/>
    <lineage>
        <taxon>Archaea</taxon>
        <taxon>Methanobacteriati</taxon>
        <taxon>Methanobacteriota</taxon>
        <taxon>Stenosarchaea group</taxon>
        <taxon>Halobacteria</taxon>
        <taxon>Halobacteriales</taxon>
        <taxon>Haloferacaceae</taxon>
    </lineage>
</organism>
<accession>A0A1H1BRN1</accession>
<evidence type="ECO:0000313" key="3">
    <source>
        <dbReference type="Proteomes" id="UP000199289"/>
    </source>
</evidence>
<keyword evidence="1" id="KW-0812">Transmembrane</keyword>
<dbReference type="Proteomes" id="UP000199289">
    <property type="component" value="Unassembled WGS sequence"/>
</dbReference>
<feature type="transmembrane region" description="Helical" evidence="1">
    <location>
        <begin position="56"/>
        <end position="77"/>
    </location>
</feature>
<keyword evidence="1" id="KW-1133">Transmembrane helix</keyword>
<sequence length="166" mass="18792">MVPTFHDIRRYTDRRVVLVAAFTAALLFLHEVVSAYQMSLLRALSRFWSLATGEWVALSVGSFVVEPVLLFVGLYYLSRRLDERLPTVLLLSALAAAVVVGSLFGQFVGWTVWHVPTPFSTALQRNLLYPSPVTLLHWQEFLAPLVRSFLTALAAIGLAQYRTWRR</sequence>
<dbReference type="AlphaFoldDB" id="A0A1H1BRN1"/>
<evidence type="ECO:0000313" key="2">
    <source>
        <dbReference type="EMBL" id="SDQ54559.1"/>
    </source>
</evidence>
<reference evidence="3" key="1">
    <citation type="submission" date="2016-10" db="EMBL/GenBank/DDBJ databases">
        <authorList>
            <person name="Varghese N."/>
            <person name="Submissions S."/>
        </authorList>
    </citation>
    <scope>NUCLEOTIDE SEQUENCE [LARGE SCALE GENOMIC DNA]</scope>
    <source>
        <strain evidence="3">CGMCC 1.12397</strain>
    </source>
</reference>
<feature type="transmembrane region" description="Helical" evidence="1">
    <location>
        <begin position="141"/>
        <end position="161"/>
    </location>
</feature>